<dbReference type="InterPro" id="IPR005119">
    <property type="entry name" value="LysR_subst-bd"/>
</dbReference>
<name>A0ABU4PPM2_9SPHN</name>
<evidence type="ECO:0000256" key="3">
    <source>
        <dbReference type="ARBA" id="ARBA00023125"/>
    </source>
</evidence>
<dbReference type="Proteomes" id="UP001279660">
    <property type="component" value="Unassembled WGS sequence"/>
</dbReference>
<keyword evidence="3" id="KW-0238">DNA-binding</keyword>
<evidence type="ECO:0000259" key="5">
    <source>
        <dbReference type="PROSITE" id="PS50931"/>
    </source>
</evidence>
<evidence type="ECO:0000313" key="7">
    <source>
        <dbReference type="Proteomes" id="UP001279660"/>
    </source>
</evidence>
<dbReference type="SUPFAM" id="SSF53850">
    <property type="entry name" value="Periplasmic binding protein-like II"/>
    <property type="match status" value="1"/>
</dbReference>
<dbReference type="InterPro" id="IPR036388">
    <property type="entry name" value="WH-like_DNA-bd_sf"/>
</dbReference>
<dbReference type="EMBL" id="JAWXXV010000001">
    <property type="protein sequence ID" value="MDX5985077.1"/>
    <property type="molecule type" value="Genomic_DNA"/>
</dbReference>
<reference evidence="6 7" key="1">
    <citation type="submission" date="2023-11" db="EMBL/GenBank/DDBJ databases">
        <title>MicrobeMod: A computational toolkit for identifying prokaryotic methylation and restriction-modification with nanopore sequencing.</title>
        <authorList>
            <person name="Crits-Christoph A."/>
            <person name="Kang S.C."/>
            <person name="Lee H."/>
            <person name="Ostrov N."/>
        </authorList>
    </citation>
    <scope>NUCLEOTIDE SEQUENCE [LARGE SCALE GENOMIC DNA]</scope>
    <source>
        <strain evidence="6 7">ATCC 14820</strain>
    </source>
</reference>
<dbReference type="RefSeq" id="WP_010402469.1">
    <property type="nucleotide sequence ID" value="NZ_JAWXXV010000001.1"/>
</dbReference>
<sequence>MQAISPLRWGELQDFLAVAQTGQLARASRLLGVDASTIGRRIRRLEDRVGHHLFDQTREGQTLTEAGERLLVHVEEMQRAAQSIEQAPTSGAALSGLLRVSVAEGFGAWFVARHLRSFCEAYPNIVVELVASNGFLNPSKRETDIAILLARPGSGPVVSRKLSDYTLRLYASNDYLAGAPPIATVDDLLGHQLIGYVPDLLYAPELRYLGEIDPRLVPTVRSSSINAQFGLVAAHAGVGVLPSFIGETDNNLSIVLPQHQITRSFWVVTHEDTRQLKRVAVFHEWLADIVARHRQSLVG</sequence>
<dbReference type="Gene3D" id="1.10.10.10">
    <property type="entry name" value="Winged helix-like DNA-binding domain superfamily/Winged helix DNA-binding domain"/>
    <property type="match status" value="1"/>
</dbReference>
<dbReference type="PANTHER" id="PTHR30537:SF3">
    <property type="entry name" value="TRANSCRIPTIONAL REGULATORY PROTEIN"/>
    <property type="match status" value="1"/>
</dbReference>
<dbReference type="Pfam" id="PF03466">
    <property type="entry name" value="LysR_substrate"/>
    <property type="match status" value="1"/>
</dbReference>
<comment type="similarity">
    <text evidence="1">Belongs to the LysR transcriptional regulatory family.</text>
</comment>
<dbReference type="Gene3D" id="3.40.190.290">
    <property type="match status" value="1"/>
</dbReference>
<organism evidence="6 7">
    <name type="scientific">Sphingomonas echinoides</name>
    <dbReference type="NCBI Taxonomy" id="59803"/>
    <lineage>
        <taxon>Bacteria</taxon>
        <taxon>Pseudomonadati</taxon>
        <taxon>Pseudomonadota</taxon>
        <taxon>Alphaproteobacteria</taxon>
        <taxon>Sphingomonadales</taxon>
        <taxon>Sphingomonadaceae</taxon>
        <taxon>Sphingomonas</taxon>
    </lineage>
</organism>
<feature type="domain" description="HTH lysR-type" evidence="5">
    <location>
        <begin position="7"/>
        <end position="64"/>
    </location>
</feature>
<evidence type="ECO:0000256" key="4">
    <source>
        <dbReference type="ARBA" id="ARBA00023163"/>
    </source>
</evidence>
<protein>
    <submittedName>
        <fullName evidence="6">LysR family transcriptional regulator</fullName>
    </submittedName>
</protein>
<dbReference type="InterPro" id="IPR058163">
    <property type="entry name" value="LysR-type_TF_proteobact-type"/>
</dbReference>
<gene>
    <name evidence="6" type="ORF">SIL82_12475</name>
</gene>
<comment type="caution">
    <text evidence="6">The sequence shown here is derived from an EMBL/GenBank/DDBJ whole genome shotgun (WGS) entry which is preliminary data.</text>
</comment>
<dbReference type="InterPro" id="IPR036390">
    <property type="entry name" value="WH_DNA-bd_sf"/>
</dbReference>
<dbReference type="Pfam" id="PF00126">
    <property type="entry name" value="HTH_1"/>
    <property type="match status" value="1"/>
</dbReference>
<dbReference type="PROSITE" id="PS50931">
    <property type="entry name" value="HTH_LYSR"/>
    <property type="match status" value="1"/>
</dbReference>
<evidence type="ECO:0000256" key="1">
    <source>
        <dbReference type="ARBA" id="ARBA00009437"/>
    </source>
</evidence>
<evidence type="ECO:0000313" key="6">
    <source>
        <dbReference type="EMBL" id="MDX5985077.1"/>
    </source>
</evidence>
<proteinExistence type="inferred from homology"/>
<dbReference type="PANTHER" id="PTHR30537">
    <property type="entry name" value="HTH-TYPE TRANSCRIPTIONAL REGULATOR"/>
    <property type="match status" value="1"/>
</dbReference>
<evidence type="ECO:0000256" key="2">
    <source>
        <dbReference type="ARBA" id="ARBA00023015"/>
    </source>
</evidence>
<dbReference type="InterPro" id="IPR000847">
    <property type="entry name" value="LysR_HTH_N"/>
</dbReference>
<keyword evidence="2" id="KW-0805">Transcription regulation</keyword>
<dbReference type="SUPFAM" id="SSF46785">
    <property type="entry name" value="Winged helix' DNA-binding domain"/>
    <property type="match status" value="1"/>
</dbReference>
<keyword evidence="7" id="KW-1185">Reference proteome</keyword>
<accession>A0ABU4PPM2</accession>
<keyword evidence="4" id="KW-0804">Transcription</keyword>